<dbReference type="EMBL" id="CM009299">
    <property type="protein sequence ID" value="RQO96193.1"/>
    <property type="molecule type" value="Genomic_DNA"/>
</dbReference>
<evidence type="ECO:0000313" key="1">
    <source>
        <dbReference type="EMBL" id="RQO96193.1"/>
    </source>
</evidence>
<accession>A0A3N7FKM2</accession>
<dbReference type="Gramene" id="Potri.010G030701.1.v4.1">
    <property type="protein sequence ID" value="Potri.010G030701.1.v4.1"/>
    <property type="gene ID" value="Potri.010G030701.v4.1"/>
</dbReference>
<name>A0A3N7FKM2_POPTR</name>
<keyword evidence="2" id="KW-1185">Reference proteome</keyword>
<reference evidence="1 2" key="1">
    <citation type="journal article" date="2006" name="Science">
        <title>The genome of black cottonwood, Populus trichocarpa (Torr. &amp; Gray).</title>
        <authorList>
            <person name="Tuskan G.A."/>
            <person name="Difazio S."/>
            <person name="Jansson S."/>
            <person name="Bohlmann J."/>
            <person name="Grigoriev I."/>
            <person name="Hellsten U."/>
            <person name="Putnam N."/>
            <person name="Ralph S."/>
            <person name="Rombauts S."/>
            <person name="Salamov A."/>
            <person name="Schein J."/>
            <person name="Sterck L."/>
            <person name="Aerts A."/>
            <person name="Bhalerao R.R."/>
            <person name="Bhalerao R.P."/>
            <person name="Blaudez D."/>
            <person name="Boerjan W."/>
            <person name="Brun A."/>
            <person name="Brunner A."/>
            <person name="Busov V."/>
            <person name="Campbell M."/>
            <person name="Carlson J."/>
            <person name="Chalot M."/>
            <person name="Chapman J."/>
            <person name="Chen G.L."/>
            <person name="Cooper D."/>
            <person name="Coutinho P.M."/>
            <person name="Couturier J."/>
            <person name="Covert S."/>
            <person name="Cronk Q."/>
            <person name="Cunningham R."/>
            <person name="Davis J."/>
            <person name="Degroeve S."/>
            <person name="Dejardin A."/>
            <person name="Depamphilis C."/>
            <person name="Detter J."/>
            <person name="Dirks B."/>
            <person name="Dubchak I."/>
            <person name="Duplessis S."/>
            <person name="Ehlting J."/>
            <person name="Ellis B."/>
            <person name="Gendler K."/>
            <person name="Goodstein D."/>
            <person name="Gribskov M."/>
            <person name="Grimwood J."/>
            <person name="Groover A."/>
            <person name="Gunter L."/>
            <person name="Hamberger B."/>
            <person name="Heinze B."/>
            <person name="Helariutta Y."/>
            <person name="Henrissat B."/>
            <person name="Holligan D."/>
            <person name="Holt R."/>
            <person name="Huang W."/>
            <person name="Islam-Faridi N."/>
            <person name="Jones S."/>
            <person name="Jones-Rhoades M."/>
            <person name="Jorgensen R."/>
            <person name="Joshi C."/>
            <person name="Kangasjarvi J."/>
            <person name="Karlsson J."/>
            <person name="Kelleher C."/>
            <person name="Kirkpatrick R."/>
            <person name="Kirst M."/>
            <person name="Kohler A."/>
            <person name="Kalluri U."/>
            <person name="Larimer F."/>
            <person name="Leebens-Mack J."/>
            <person name="Leple J.C."/>
            <person name="Locascio P."/>
            <person name="Lou Y."/>
            <person name="Lucas S."/>
            <person name="Martin F."/>
            <person name="Montanini B."/>
            <person name="Napoli C."/>
            <person name="Nelson D.R."/>
            <person name="Nelson C."/>
            <person name="Nieminen K."/>
            <person name="Nilsson O."/>
            <person name="Pereda V."/>
            <person name="Peter G."/>
            <person name="Philippe R."/>
            <person name="Pilate G."/>
            <person name="Poliakov A."/>
            <person name="Razumovskaya J."/>
            <person name="Richardson P."/>
            <person name="Rinaldi C."/>
            <person name="Ritland K."/>
            <person name="Rouze P."/>
            <person name="Ryaboy D."/>
            <person name="Schmutz J."/>
            <person name="Schrader J."/>
            <person name="Segerman B."/>
            <person name="Shin H."/>
            <person name="Siddiqui A."/>
            <person name="Sterky F."/>
            <person name="Terry A."/>
            <person name="Tsai C.J."/>
            <person name="Uberbacher E."/>
            <person name="Unneberg P."/>
            <person name="Vahala J."/>
            <person name="Wall K."/>
            <person name="Wessler S."/>
            <person name="Yang G."/>
            <person name="Yin T."/>
            <person name="Douglas C."/>
            <person name="Marra M."/>
            <person name="Sandberg G."/>
            <person name="Van de Peer Y."/>
            <person name="Rokhsar D."/>
        </authorList>
    </citation>
    <scope>NUCLEOTIDE SEQUENCE [LARGE SCALE GENOMIC DNA]</scope>
    <source>
        <strain evidence="2">cv. Nisqually</strain>
    </source>
</reference>
<evidence type="ECO:0000313" key="2">
    <source>
        <dbReference type="Proteomes" id="UP000006729"/>
    </source>
</evidence>
<gene>
    <name evidence="1" type="ORF">POPTR_010G030701</name>
</gene>
<proteinExistence type="predicted"/>
<sequence length="131" mass="14597">MVTKHFETLRGKLAGFSIFPLRGFINGCHDHTQTSGFESRDLNLSDRPIELQIRVGSILKKVHTLKPCSSKRLKCKSIYKAYMPNRSGSTSSGGMKSNITMMKHVTFTFGCTTLELISLGWSSSNILALRI</sequence>
<dbReference type="InParanoid" id="A0A3N7FKM2"/>
<dbReference type="Proteomes" id="UP000006729">
    <property type="component" value="Chromosome 10"/>
</dbReference>
<dbReference type="AlphaFoldDB" id="A0A3N7FKM2"/>
<protein>
    <submittedName>
        <fullName evidence="1">Uncharacterized protein</fullName>
    </submittedName>
</protein>
<organism evidence="1 2">
    <name type="scientific">Populus trichocarpa</name>
    <name type="common">Western balsam poplar</name>
    <name type="synonym">Populus balsamifera subsp. trichocarpa</name>
    <dbReference type="NCBI Taxonomy" id="3694"/>
    <lineage>
        <taxon>Eukaryota</taxon>
        <taxon>Viridiplantae</taxon>
        <taxon>Streptophyta</taxon>
        <taxon>Embryophyta</taxon>
        <taxon>Tracheophyta</taxon>
        <taxon>Spermatophyta</taxon>
        <taxon>Magnoliopsida</taxon>
        <taxon>eudicotyledons</taxon>
        <taxon>Gunneridae</taxon>
        <taxon>Pentapetalae</taxon>
        <taxon>rosids</taxon>
        <taxon>fabids</taxon>
        <taxon>Malpighiales</taxon>
        <taxon>Salicaceae</taxon>
        <taxon>Saliceae</taxon>
        <taxon>Populus</taxon>
    </lineage>
</organism>